<evidence type="ECO:0000313" key="1">
    <source>
        <dbReference type="EMBL" id="NIZ41569.1"/>
    </source>
</evidence>
<organism evidence="1 2">
    <name type="scientific">Entomospira entomophila</name>
    <dbReference type="NCBI Taxonomy" id="2719988"/>
    <lineage>
        <taxon>Bacteria</taxon>
        <taxon>Pseudomonadati</taxon>
        <taxon>Spirochaetota</taxon>
        <taxon>Spirochaetia</taxon>
        <taxon>Spirochaetales</taxon>
        <taxon>Spirochaetaceae</taxon>
        <taxon>Entomospira</taxon>
    </lineage>
</organism>
<sequence>MSEQISDKIDIQDVINAGIDFIQSMKDENARYVSWEHCYKQFTKYKIKKVYKDKKAKKDLTDADYDTLALHLAFYLASWGMYRGSSFLLQQDYKVHTEAVRVIMNEEYNSLWYKDDDTYFTNYGEKLETLKTLVKALEDIYSPIRDNAFKLIKKECKSKSISPILITKILMGTIGCTPAYDRFFIDSMKKYKIASHIFISKEGLQSMQQLAKYYIDNIARFKKLQEEINKERNMIYPPMKILDMCFWQLSFKESQPKK</sequence>
<dbReference type="Proteomes" id="UP000711995">
    <property type="component" value="Unassembled WGS sequence"/>
</dbReference>
<gene>
    <name evidence="1" type="ORF">HCT14_08605</name>
</gene>
<dbReference type="EMBL" id="JAATLJ010000005">
    <property type="protein sequence ID" value="NIZ41569.1"/>
    <property type="molecule type" value="Genomic_DNA"/>
</dbReference>
<evidence type="ECO:0000313" key="2">
    <source>
        <dbReference type="Proteomes" id="UP000711995"/>
    </source>
</evidence>
<reference evidence="1 2" key="1">
    <citation type="submission" date="2020-03" db="EMBL/GenBank/DDBJ databases">
        <title>Spirochaetal bacteria isolated from arthropods constitute a novel genus Entomospira genus novum within the order Spirochaetales.</title>
        <authorList>
            <person name="Grana-Miraglia L."/>
            <person name="Sikutova S."/>
            <person name="Fingerle V."/>
            <person name="Sing A."/>
            <person name="Castillo-Ramirez S."/>
            <person name="Margos G."/>
            <person name="Rudolf I."/>
        </authorList>
    </citation>
    <scope>NUCLEOTIDE SEQUENCE [LARGE SCALE GENOMIC DNA]</scope>
    <source>
        <strain evidence="1 2">BR193</strain>
    </source>
</reference>
<comment type="caution">
    <text evidence="1">The sequence shown here is derived from an EMBL/GenBank/DDBJ whole genome shotgun (WGS) entry which is preliminary data.</text>
</comment>
<protein>
    <submittedName>
        <fullName evidence="1">Uncharacterized protein</fullName>
    </submittedName>
</protein>
<dbReference type="AlphaFoldDB" id="A0A968GFN1"/>
<accession>A0A968GFN1</accession>
<keyword evidence="2" id="KW-1185">Reference proteome</keyword>
<dbReference type="RefSeq" id="WP_167701191.1">
    <property type="nucleotide sequence ID" value="NZ_CP118178.1"/>
</dbReference>
<proteinExistence type="predicted"/>
<name>A0A968GFN1_9SPIO</name>